<evidence type="ECO:0000256" key="6">
    <source>
        <dbReference type="ARBA" id="ARBA00022777"/>
    </source>
</evidence>
<proteinExistence type="predicted"/>
<sequence length="291" mass="33377">MSGKRFFRAPVLIAGIYFLFGFLWILLSDSLLSILFPDIRLYMRFQTLKGWLYVVLTTVLVYALVRAYAVYKERLVVSLGEREREARARLAEKELLVREVHHRVKNNMQMIQSMIQLNLQKDHTDPSELMEELNERIYSMALIHEQMYKAGDPGKFSIEDYLNELISNIHGVSFFSGITIHSEIDPIPLEHDEVIPCGIIINEILTNCFKYAFPDSGTGNIWVSFLREGDKKLLEIRDDGVGFDPQKERQSFGLQLIEILAQQLKGEISIQTGPQGTRFTLVFPLGIAFSA</sequence>
<dbReference type="Pfam" id="PF07568">
    <property type="entry name" value="HisKA_2"/>
    <property type="match status" value="1"/>
</dbReference>
<evidence type="ECO:0000256" key="1">
    <source>
        <dbReference type="ARBA" id="ARBA00000085"/>
    </source>
</evidence>
<keyword evidence="3" id="KW-0597">Phosphoprotein</keyword>
<dbReference type="Proteomes" id="UP000192343">
    <property type="component" value="Unassembled WGS sequence"/>
</dbReference>
<evidence type="ECO:0000256" key="8">
    <source>
        <dbReference type="SAM" id="Phobius"/>
    </source>
</evidence>
<dbReference type="RefSeq" id="WP_083052292.1">
    <property type="nucleotide sequence ID" value="NZ_MWQY01000020.1"/>
</dbReference>
<accession>A0A1Y1RUM1</accession>
<evidence type="ECO:0000256" key="4">
    <source>
        <dbReference type="ARBA" id="ARBA00022679"/>
    </source>
</evidence>
<reference evidence="10 11" key="1">
    <citation type="submission" date="2017-03" db="EMBL/GenBank/DDBJ databases">
        <title>Draft Genome sequence of Marispirochaeta sp. strain JC444.</title>
        <authorList>
            <person name="Shivani Y."/>
            <person name="Subhash Y."/>
            <person name="Sasikala C."/>
            <person name="Ramana C."/>
        </authorList>
    </citation>
    <scope>NUCLEOTIDE SEQUENCE [LARGE SCALE GENOMIC DNA]</scope>
    <source>
        <strain evidence="10 11">JC444</strain>
    </source>
</reference>
<feature type="transmembrane region" description="Helical" evidence="8">
    <location>
        <begin position="50"/>
        <end position="69"/>
    </location>
</feature>
<comment type="catalytic activity">
    <reaction evidence="1">
        <text>ATP + protein L-histidine = ADP + protein N-phospho-L-histidine.</text>
        <dbReference type="EC" id="2.7.13.3"/>
    </reaction>
</comment>
<dbReference type="EC" id="2.7.13.3" evidence="2"/>
<name>A0A1Y1RUM1_9SPIO</name>
<keyword evidence="8" id="KW-1133">Transmembrane helix</keyword>
<evidence type="ECO:0000256" key="7">
    <source>
        <dbReference type="ARBA" id="ARBA00022840"/>
    </source>
</evidence>
<protein>
    <recommendedName>
        <fullName evidence="2">histidine kinase</fullName>
        <ecNumber evidence="2">2.7.13.3</ecNumber>
    </recommendedName>
</protein>
<dbReference type="GO" id="GO:0004673">
    <property type="term" value="F:protein histidine kinase activity"/>
    <property type="evidence" value="ECO:0007669"/>
    <property type="project" value="UniProtKB-EC"/>
</dbReference>
<keyword evidence="7" id="KW-0067">ATP-binding</keyword>
<dbReference type="PROSITE" id="PS50109">
    <property type="entry name" value="HIS_KIN"/>
    <property type="match status" value="1"/>
</dbReference>
<evidence type="ECO:0000259" key="9">
    <source>
        <dbReference type="PROSITE" id="PS50109"/>
    </source>
</evidence>
<dbReference type="Gene3D" id="3.30.565.10">
    <property type="entry name" value="Histidine kinase-like ATPase, C-terminal domain"/>
    <property type="match status" value="1"/>
</dbReference>
<keyword evidence="11" id="KW-1185">Reference proteome</keyword>
<dbReference type="InterPro" id="IPR005467">
    <property type="entry name" value="His_kinase_dom"/>
</dbReference>
<dbReference type="AlphaFoldDB" id="A0A1Y1RUM1"/>
<dbReference type="Pfam" id="PF02518">
    <property type="entry name" value="HATPase_c"/>
    <property type="match status" value="1"/>
</dbReference>
<keyword evidence="8" id="KW-0812">Transmembrane</keyword>
<evidence type="ECO:0000313" key="10">
    <source>
        <dbReference type="EMBL" id="ORC32748.1"/>
    </source>
</evidence>
<dbReference type="SMART" id="SM00387">
    <property type="entry name" value="HATPase_c"/>
    <property type="match status" value="1"/>
</dbReference>
<gene>
    <name evidence="10" type="ORF">B4O97_15755</name>
</gene>
<dbReference type="InterPro" id="IPR036890">
    <property type="entry name" value="HATPase_C_sf"/>
</dbReference>
<dbReference type="STRING" id="1963862.B4O97_15755"/>
<evidence type="ECO:0000256" key="3">
    <source>
        <dbReference type="ARBA" id="ARBA00022553"/>
    </source>
</evidence>
<keyword evidence="4" id="KW-0808">Transferase</keyword>
<dbReference type="OrthoDB" id="9767435at2"/>
<organism evidence="10 11">
    <name type="scientific">Marispirochaeta aestuarii</name>
    <dbReference type="NCBI Taxonomy" id="1963862"/>
    <lineage>
        <taxon>Bacteria</taxon>
        <taxon>Pseudomonadati</taxon>
        <taxon>Spirochaetota</taxon>
        <taxon>Spirochaetia</taxon>
        <taxon>Spirochaetales</taxon>
        <taxon>Spirochaetaceae</taxon>
        <taxon>Marispirochaeta</taxon>
    </lineage>
</organism>
<feature type="transmembrane region" description="Helical" evidence="8">
    <location>
        <begin position="7"/>
        <end position="27"/>
    </location>
</feature>
<dbReference type="PANTHER" id="PTHR41523:SF8">
    <property type="entry name" value="ETHYLENE RESPONSE SENSOR PROTEIN"/>
    <property type="match status" value="1"/>
</dbReference>
<dbReference type="Gene3D" id="3.30.450.20">
    <property type="entry name" value="PAS domain"/>
    <property type="match status" value="1"/>
</dbReference>
<comment type="caution">
    <text evidence="10">The sequence shown here is derived from an EMBL/GenBank/DDBJ whole genome shotgun (WGS) entry which is preliminary data.</text>
</comment>
<dbReference type="PANTHER" id="PTHR41523">
    <property type="entry name" value="TWO-COMPONENT SYSTEM SENSOR PROTEIN"/>
    <property type="match status" value="1"/>
</dbReference>
<evidence type="ECO:0000313" key="11">
    <source>
        <dbReference type="Proteomes" id="UP000192343"/>
    </source>
</evidence>
<keyword evidence="8" id="KW-0472">Membrane</keyword>
<dbReference type="EMBL" id="MWQY01000020">
    <property type="protein sequence ID" value="ORC32748.1"/>
    <property type="molecule type" value="Genomic_DNA"/>
</dbReference>
<evidence type="ECO:0000256" key="5">
    <source>
        <dbReference type="ARBA" id="ARBA00022741"/>
    </source>
</evidence>
<dbReference type="SUPFAM" id="SSF55874">
    <property type="entry name" value="ATPase domain of HSP90 chaperone/DNA topoisomerase II/histidine kinase"/>
    <property type="match status" value="1"/>
</dbReference>
<keyword evidence="5" id="KW-0547">Nucleotide-binding</keyword>
<dbReference type="InterPro" id="IPR011495">
    <property type="entry name" value="Sig_transdc_His_kin_sub2_dim/P"/>
</dbReference>
<feature type="domain" description="Histidine kinase" evidence="9">
    <location>
        <begin position="99"/>
        <end position="287"/>
    </location>
</feature>
<dbReference type="InterPro" id="IPR003594">
    <property type="entry name" value="HATPase_dom"/>
</dbReference>
<evidence type="ECO:0000256" key="2">
    <source>
        <dbReference type="ARBA" id="ARBA00012438"/>
    </source>
</evidence>
<dbReference type="GO" id="GO:0005524">
    <property type="term" value="F:ATP binding"/>
    <property type="evidence" value="ECO:0007669"/>
    <property type="project" value="UniProtKB-KW"/>
</dbReference>
<keyword evidence="6" id="KW-0418">Kinase</keyword>